<dbReference type="InterPro" id="IPR013785">
    <property type="entry name" value="Aldolase_TIM"/>
</dbReference>
<dbReference type="PANTHER" id="PTHR42836">
    <property type="entry name" value="7-CARBOXY-7-DEAZAGUANINE SYNTHASE"/>
    <property type="match status" value="1"/>
</dbReference>
<keyword evidence="5" id="KW-0408">Iron</keyword>
<dbReference type="AlphaFoldDB" id="A0A0F9IAU7"/>
<dbReference type="GO" id="GO:0051539">
    <property type="term" value="F:4 iron, 4 sulfur cluster binding"/>
    <property type="evidence" value="ECO:0007669"/>
    <property type="project" value="UniProtKB-KW"/>
</dbReference>
<feature type="non-terminal residue" evidence="9">
    <location>
        <position position="1"/>
    </location>
</feature>
<keyword evidence="7" id="KW-0456">Lyase</keyword>
<dbReference type="GO" id="GO:0016829">
    <property type="term" value="F:lyase activity"/>
    <property type="evidence" value="ECO:0007669"/>
    <property type="project" value="UniProtKB-KW"/>
</dbReference>
<evidence type="ECO:0000259" key="8">
    <source>
        <dbReference type="PROSITE" id="PS51918"/>
    </source>
</evidence>
<evidence type="ECO:0000313" key="9">
    <source>
        <dbReference type="EMBL" id="KKM24726.1"/>
    </source>
</evidence>
<keyword evidence="3" id="KW-0479">Metal-binding</keyword>
<dbReference type="EMBL" id="LAZR01012863">
    <property type="protein sequence ID" value="KKM24726.1"/>
    <property type="molecule type" value="Genomic_DNA"/>
</dbReference>
<organism evidence="9">
    <name type="scientific">marine sediment metagenome</name>
    <dbReference type="NCBI Taxonomy" id="412755"/>
    <lineage>
        <taxon>unclassified sequences</taxon>
        <taxon>metagenomes</taxon>
        <taxon>ecological metagenomes</taxon>
    </lineage>
</organism>
<dbReference type="PIRSF" id="PIRSF000370">
    <property type="entry name" value="QueE"/>
    <property type="match status" value="1"/>
</dbReference>
<dbReference type="InterPro" id="IPR007197">
    <property type="entry name" value="rSAM"/>
</dbReference>
<keyword evidence="6" id="KW-0411">Iron-sulfur</keyword>
<keyword evidence="2" id="KW-0949">S-adenosyl-L-methionine</keyword>
<keyword evidence="1" id="KW-0004">4Fe-4S</keyword>
<keyword evidence="4" id="KW-0460">Magnesium</keyword>
<evidence type="ECO:0000256" key="2">
    <source>
        <dbReference type="ARBA" id="ARBA00022691"/>
    </source>
</evidence>
<protein>
    <recommendedName>
        <fullName evidence="8">Radical SAM core domain-containing protein</fullName>
    </recommendedName>
</protein>
<accession>A0A0F9IAU7</accession>
<proteinExistence type="inferred from homology"/>
<comment type="caution">
    <text evidence="9">The sequence shown here is derived from an EMBL/GenBank/DDBJ whole genome shotgun (WGS) entry which is preliminary data.</text>
</comment>
<sequence length="248" mass="27900">VVEVFGPTLQGEGALAGQRTMFVRFGYCDGAGDQWCTWCDSLFAVDPKNKAEWRFIGAQQIIDELSLESRTCKVVTLSGGNPALHDLAALVRRLRLLRYKVHVETQGTIWRPWLQNCATVTVSPKPPSAGKCNVERFRKFLNKVLSSTDRPELVCKVVVDPDREDDYEFARMILEVFDDEVLRYNPAQPAARIASKYLSTLTLPTDGRGDLLARYQRLADRVVADDAFPDVAVLPQLHVILWGHARKV</sequence>
<evidence type="ECO:0000256" key="1">
    <source>
        <dbReference type="ARBA" id="ARBA00022485"/>
    </source>
</evidence>
<evidence type="ECO:0000256" key="6">
    <source>
        <dbReference type="ARBA" id="ARBA00023014"/>
    </source>
</evidence>
<name>A0A0F9IAU7_9ZZZZ</name>
<reference evidence="9" key="1">
    <citation type="journal article" date="2015" name="Nature">
        <title>Complex archaea that bridge the gap between prokaryotes and eukaryotes.</title>
        <authorList>
            <person name="Spang A."/>
            <person name="Saw J.H."/>
            <person name="Jorgensen S.L."/>
            <person name="Zaremba-Niedzwiedzka K."/>
            <person name="Martijn J."/>
            <person name="Lind A.E."/>
            <person name="van Eijk R."/>
            <person name="Schleper C."/>
            <person name="Guy L."/>
            <person name="Ettema T.J."/>
        </authorList>
    </citation>
    <scope>NUCLEOTIDE SEQUENCE</scope>
</reference>
<dbReference type="HAMAP" id="MF_00917">
    <property type="entry name" value="QueE"/>
    <property type="match status" value="1"/>
</dbReference>
<evidence type="ECO:0000256" key="4">
    <source>
        <dbReference type="ARBA" id="ARBA00022842"/>
    </source>
</evidence>
<gene>
    <name evidence="9" type="ORF">LCGC14_1602180</name>
</gene>
<evidence type="ECO:0000256" key="7">
    <source>
        <dbReference type="ARBA" id="ARBA00023239"/>
    </source>
</evidence>
<feature type="domain" description="Radical SAM core" evidence="8">
    <location>
        <begin position="15"/>
        <end position="244"/>
    </location>
</feature>
<dbReference type="GO" id="GO:0046872">
    <property type="term" value="F:metal ion binding"/>
    <property type="evidence" value="ECO:0007669"/>
    <property type="project" value="UniProtKB-KW"/>
</dbReference>
<evidence type="ECO:0000256" key="5">
    <source>
        <dbReference type="ARBA" id="ARBA00023004"/>
    </source>
</evidence>
<dbReference type="Gene3D" id="3.20.20.70">
    <property type="entry name" value="Aldolase class I"/>
    <property type="match status" value="1"/>
</dbReference>
<evidence type="ECO:0000256" key="3">
    <source>
        <dbReference type="ARBA" id="ARBA00022723"/>
    </source>
</evidence>
<dbReference type="PANTHER" id="PTHR42836:SF1">
    <property type="entry name" value="7-CARBOXY-7-DEAZAGUANINE SYNTHASE"/>
    <property type="match status" value="1"/>
</dbReference>
<dbReference type="InterPro" id="IPR024924">
    <property type="entry name" value="7-CO-7-deazaguanine_synth-like"/>
</dbReference>
<dbReference type="SFLD" id="SFLDS00029">
    <property type="entry name" value="Radical_SAM"/>
    <property type="match status" value="1"/>
</dbReference>
<dbReference type="PROSITE" id="PS51918">
    <property type="entry name" value="RADICAL_SAM"/>
    <property type="match status" value="1"/>
</dbReference>